<gene>
    <name evidence="2" type="ORF">Moror_14751</name>
</gene>
<proteinExistence type="predicted"/>
<evidence type="ECO:0000313" key="3">
    <source>
        <dbReference type="Proteomes" id="UP000017559"/>
    </source>
</evidence>
<feature type="chain" id="PRO_5004711503" evidence="1">
    <location>
        <begin position="22"/>
        <end position="145"/>
    </location>
</feature>
<comment type="caution">
    <text evidence="2">The sequence shown here is derived from an EMBL/GenBank/DDBJ whole genome shotgun (WGS) entry which is preliminary data.</text>
</comment>
<dbReference type="OrthoDB" id="2841294at2759"/>
<dbReference type="KEGG" id="mrr:Moror_14751"/>
<dbReference type="Proteomes" id="UP000017559">
    <property type="component" value="Unassembled WGS sequence"/>
</dbReference>
<keyword evidence="1" id="KW-0732">Signal</keyword>
<keyword evidence="3" id="KW-1185">Reference proteome</keyword>
<dbReference type="AlphaFoldDB" id="V2X3L2"/>
<sequence length="145" mass="15892">MRPSFPIYLLSFWVQFLTVLAQRANIGFPHDGANVTKGSNFTVEVARPNTLSSSKEIAIVLALQSCPSSPCSAPEDFLGRLLYEGPFNPQFSDPADRLPPHQNFSVQVPENMQAGRAQLALVHFSLIGAGPMPFMETYTVLVNVL</sequence>
<protein>
    <submittedName>
        <fullName evidence="2">Uncharacterized protein</fullName>
    </submittedName>
</protein>
<evidence type="ECO:0000313" key="2">
    <source>
        <dbReference type="EMBL" id="ESK88392.1"/>
    </source>
</evidence>
<organism evidence="2 3">
    <name type="scientific">Moniliophthora roreri (strain MCA 2997)</name>
    <name type="common">Cocoa frosty pod rot fungus</name>
    <name type="synonym">Crinipellis roreri</name>
    <dbReference type="NCBI Taxonomy" id="1381753"/>
    <lineage>
        <taxon>Eukaryota</taxon>
        <taxon>Fungi</taxon>
        <taxon>Dikarya</taxon>
        <taxon>Basidiomycota</taxon>
        <taxon>Agaricomycotina</taxon>
        <taxon>Agaricomycetes</taxon>
        <taxon>Agaricomycetidae</taxon>
        <taxon>Agaricales</taxon>
        <taxon>Marasmiineae</taxon>
        <taxon>Marasmiaceae</taxon>
        <taxon>Moniliophthora</taxon>
    </lineage>
</organism>
<feature type="signal peptide" evidence="1">
    <location>
        <begin position="1"/>
        <end position="21"/>
    </location>
</feature>
<dbReference type="InterPro" id="IPR045469">
    <property type="entry name" value="Nis1"/>
</dbReference>
<evidence type="ECO:0000256" key="1">
    <source>
        <dbReference type="SAM" id="SignalP"/>
    </source>
</evidence>
<accession>V2X3L2</accession>
<reference evidence="2 3" key="1">
    <citation type="journal article" date="2014" name="BMC Genomics">
        <title>Genome and secretome analysis of the hemibiotrophic fungal pathogen, Moniliophthora roreri, which causes frosty pod rot disease of cacao: mechanisms of the biotrophic and necrotrophic phases.</title>
        <authorList>
            <person name="Meinhardt L.W."/>
            <person name="Costa G.G.L."/>
            <person name="Thomazella D.P.T."/>
            <person name="Teixeira P.J.P.L."/>
            <person name="Carazzolle M.F."/>
            <person name="Schuster S.C."/>
            <person name="Carlson J.E."/>
            <person name="Guiltinan M.J."/>
            <person name="Mieczkowski P."/>
            <person name="Farmer A."/>
            <person name="Ramaraj T."/>
            <person name="Crozier J."/>
            <person name="Davis R.E."/>
            <person name="Shao J."/>
            <person name="Melnick R.L."/>
            <person name="Pereira G.A.G."/>
            <person name="Bailey B.A."/>
        </authorList>
    </citation>
    <scope>NUCLEOTIDE SEQUENCE [LARGE SCALE GENOMIC DNA]</scope>
    <source>
        <strain evidence="2 3">MCA 2997</strain>
    </source>
</reference>
<dbReference type="EMBL" id="AWSO01000652">
    <property type="protein sequence ID" value="ESK88392.1"/>
    <property type="molecule type" value="Genomic_DNA"/>
</dbReference>
<dbReference type="HOGENOM" id="CLU_137500_1_2_1"/>
<dbReference type="Pfam" id="PF19271">
    <property type="entry name" value="Nis1"/>
    <property type="match status" value="1"/>
</dbReference>
<name>V2X3L2_MONRO</name>